<proteinExistence type="predicted"/>
<accession>A0A0N4X564</accession>
<reference evidence="1 2" key="2">
    <citation type="submission" date="2018-11" db="EMBL/GenBank/DDBJ databases">
        <authorList>
            <consortium name="Pathogen Informatics"/>
        </authorList>
    </citation>
    <scope>NUCLEOTIDE SEQUENCE [LARGE SCALE GENOMIC DNA]</scope>
    <source>
        <strain evidence="1 2">MHpl1</strain>
    </source>
</reference>
<reference evidence="3" key="1">
    <citation type="submission" date="2017-02" db="UniProtKB">
        <authorList>
            <consortium name="WormBaseParasite"/>
        </authorList>
    </citation>
    <scope>IDENTIFICATION</scope>
</reference>
<sequence length="144" mass="16193">MSLRTNTASHAFIMNSVLKGNHVILQFPRDAAVARLPQIPTLRQNQLSPIWTDRPYFLQNERKRNEVTVVQYMNVLTAAGKCDEVFNFVVRSLTTGSSTRITAPVNGCVLMSTLLRALSHPQLTPTSDMFFDMVEKKASKPSRL</sequence>
<evidence type="ECO:0000313" key="2">
    <source>
        <dbReference type="Proteomes" id="UP000268014"/>
    </source>
</evidence>
<protein>
    <submittedName>
        <fullName evidence="3">Ras-GAP domain-containing protein</fullName>
    </submittedName>
</protein>
<keyword evidence="2" id="KW-1185">Reference proteome</keyword>
<gene>
    <name evidence="1" type="ORF">HPLM_LOCUS19498</name>
</gene>
<name>A0A0N4X564_HAEPC</name>
<dbReference type="Proteomes" id="UP000268014">
    <property type="component" value="Unassembled WGS sequence"/>
</dbReference>
<dbReference type="WBParaSite" id="HPLM_0001950601-mRNA-1">
    <property type="protein sequence ID" value="HPLM_0001950601-mRNA-1"/>
    <property type="gene ID" value="HPLM_0001950601"/>
</dbReference>
<dbReference type="AlphaFoldDB" id="A0A0N4X564"/>
<organism evidence="3">
    <name type="scientific">Haemonchus placei</name>
    <name type="common">Barber's pole worm</name>
    <dbReference type="NCBI Taxonomy" id="6290"/>
    <lineage>
        <taxon>Eukaryota</taxon>
        <taxon>Metazoa</taxon>
        <taxon>Ecdysozoa</taxon>
        <taxon>Nematoda</taxon>
        <taxon>Chromadorea</taxon>
        <taxon>Rhabditida</taxon>
        <taxon>Rhabditina</taxon>
        <taxon>Rhabditomorpha</taxon>
        <taxon>Strongyloidea</taxon>
        <taxon>Trichostrongylidae</taxon>
        <taxon>Haemonchus</taxon>
    </lineage>
</organism>
<evidence type="ECO:0000313" key="3">
    <source>
        <dbReference type="WBParaSite" id="HPLM_0001950601-mRNA-1"/>
    </source>
</evidence>
<dbReference type="EMBL" id="UZAF01021371">
    <property type="protein sequence ID" value="VDO77607.1"/>
    <property type="molecule type" value="Genomic_DNA"/>
</dbReference>
<evidence type="ECO:0000313" key="1">
    <source>
        <dbReference type="EMBL" id="VDO77607.1"/>
    </source>
</evidence>